<feature type="signal peptide" evidence="1">
    <location>
        <begin position="1"/>
        <end position="24"/>
    </location>
</feature>
<dbReference type="InterPro" id="IPR049671">
    <property type="entry name" value="Choice_anch_W"/>
</dbReference>
<name>G5IXT8_CROWT</name>
<evidence type="ECO:0000313" key="2">
    <source>
        <dbReference type="EMBL" id="EHJ15246.1"/>
    </source>
</evidence>
<dbReference type="EMBL" id="AESD01000015">
    <property type="protein sequence ID" value="EHJ15246.1"/>
    <property type="molecule type" value="Genomic_DNA"/>
</dbReference>
<dbReference type="NCBIfam" id="NF041928">
    <property type="entry name" value="choice_anch_W"/>
    <property type="match status" value="1"/>
</dbReference>
<evidence type="ECO:0000256" key="1">
    <source>
        <dbReference type="SAM" id="SignalP"/>
    </source>
</evidence>
<gene>
    <name evidence="2" type="ORF">CWATWH0003_0095a5</name>
</gene>
<sequence>MKYKYLAAVTIAMGVGLSTSVAQAASFTDLPTFTDTDFNNAKNSGLFEEDWVAEGRIGNNANNGTWEQG</sequence>
<feature type="non-terminal residue" evidence="2">
    <location>
        <position position="69"/>
    </location>
</feature>
<organism evidence="2 3">
    <name type="scientific">Crocosphaera watsonii WH 0003</name>
    <dbReference type="NCBI Taxonomy" id="423471"/>
    <lineage>
        <taxon>Bacteria</taxon>
        <taxon>Bacillati</taxon>
        <taxon>Cyanobacteriota</taxon>
        <taxon>Cyanophyceae</taxon>
        <taxon>Oscillatoriophycideae</taxon>
        <taxon>Chroococcales</taxon>
        <taxon>Aphanothecaceae</taxon>
        <taxon>Crocosphaera</taxon>
    </lineage>
</organism>
<feature type="chain" id="PRO_5003479080" evidence="1">
    <location>
        <begin position="25"/>
        <end position="69"/>
    </location>
</feature>
<dbReference type="AlphaFoldDB" id="G5IXT8"/>
<protein>
    <submittedName>
        <fullName evidence="2">Uncharacterized protein</fullName>
    </submittedName>
</protein>
<proteinExistence type="predicted"/>
<reference evidence="2 3" key="1">
    <citation type="journal article" date="2011" name="Front. Microbiol.">
        <title>Two Strains of Crocosphaera watsonii with Highly Conserved Genomes are Distinguished by Strain-Specific Features.</title>
        <authorList>
            <person name="Bench S.R."/>
            <person name="Ilikchyan I.N."/>
            <person name="Tripp H.J."/>
            <person name="Zehr J.P."/>
        </authorList>
    </citation>
    <scope>NUCLEOTIDE SEQUENCE [LARGE SCALE GENOMIC DNA]</scope>
    <source>
        <strain evidence="2 3">WH 0003</strain>
    </source>
</reference>
<keyword evidence="1" id="KW-0732">Signal</keyword>
<dbReference type="Proteomes" id="UP000003477">
    <property type="component" value="Unassembled WGS sequence"/>
</dbReference>
<accession>G5IXT8</accession>
<comment type="caution">
    <text evidence="2">The sequence shown here is derived from an EMBL/GenBank/DDBJ whole genome shotgun (WGS) entry which is preliminary data.</text>
</comment>
<evidence type="ECO:0000313" key="3">
    <source>
        <dbReference type="Proteomes" id="UP000003477"/>
    </source>
</evidence>